<accession>A0A9X3CTI0</accession>
<sequence length="107" mass="12509">MIYSDYAETIFFIKNDSDYVSFYDVWLLNSANSDNIIFKTELVVGNKDRASITIPVFDIEPDQLETYRVCVQEKITQESGRWGVVGRICAKVRFYWPRSQLQALQLQ</sequence>
<dbReference type="AlphaFoldDB" id="A0A9X3CTI0"/>
<keyword evidence="2" id="KW-1185">Reference proteome</keyword>
<name>A0A9X3CTI0_9VIBR</name>
<evidence type="ECO:0000313" key="2">
    <source>
        <dbReference type="Proteomes" id="UP001155587"/>
    </source>
</evidence>
<organism evidence="1 2">
    <name type="scientific">Vibrio qingdaonensis</name>
    <dbReference type="NCBI Taxonomy" id="2829491"/>
    <lineage>
        <taxon>Bacteria</taxon>
        <taxon>Pseudomonadati</taxon>
        <taxon>Pseudomonadota</taxon>
        <taxon>Gammaproteobacteria</taxon>
        <taxon>Vibrionales</taxon>
        <taxon>Vibrionaceae</taxon>
        <taxon>Vibrio</taxon>
    </lineage>
</organism>
<evidence type="ECO:0000313" key="1">
    <source>
        <dbReference type="EMBL" id="MCW8349195.1"/>
    </source>
</evidence>
<dbReference type="Proteomes" id="UP001155587">
    <property type="component" value="Unassembled WGS sequence"/>
</dbReference>
<comment type="caution">
    <text evidence="1">The sequence shown here is derived from an EMBL/GenBank/DDBJ whole genome shotgun (WGS) entry which is preliminary data.</text>
</comment>
<protein>
    <submittedName>
        <fullName evidence="1">Uncharacterized protein</fullName>
    </submittedName>
</protein>
<reference evidence="1" key="1">
    <citation type="submission" date="2022-02" db="EMBL/GenBank/DDBJ databases">
        <title>Vibrio sp. nov, a new bacterium isolated from seawater.</title>
        <authorList>
            <person name="Yuan Y."/>
        </authorList>
    </citation>
    <scope>NUCLEOTIDE SEQUENCE</scope>
    <source>
        <strain evidence="1">ZSDZ65</strain>
    </source>
</reference>
<proteinExistence type="predicted"/>
<dbReference type="EMBL" id="JAKRRY010000071">
    <property type="protein sequence ID" value="MCW8349195.1"/>
    <property type="molecule type" value="Genomic_DNA"/>
</dbReference>
<gene>
    <name evidence="1" type="ORF">MD535_24725</name>
</gene>
<dbReference type="RefSeq" id="WP_265677913.1">
    <property type="nucleotide sequence ID" value="NZ_JAKRRY010000071.1"/>
</dbReference>